<sequence length="328" mass="37026">MWLDRTVPRRSSGPRTDLRPGRAYGLRLPAQRIAHHPAPPAGGRRVRRVQLLGLCRFSYLGGRGFQVEHPSLAERRAFLYDPARLARRWFWFENVAVPAWRAQTDPDFTLVVMTGPDLPQPWLSRLHDLAVAVPQIRVELVPPMDHHRAACSRALEPHLDRSADAIGYFKHDDDDAVAVDFIATARRDRRVVRPLFNRDGRASCDYMKGIILKATETGLEVLARHVYSTGVALVTWVRPDDGASAIDFEHWRMGHHMNGLALHDRAMFVRVVHHDNDSGGLGPNYPWADPPRDPAALLRRRFHIDLAALEAAARAAALPGADRPRWGR</sequence>
<evidence type="ECO:0000256" key="1">
    <source>
        <dbReference type="SAM" id="MobiDB-lite"/>
    </source>
</evidence>
<proteinExistence type="predicted"/>
<dbReference type="Proteomes" id="UP000193017">
    <property type="component" value="Chromosome"/>
</dbReference>
<gene>
    <name evidence="2" type="ORF">B0A89_01915</name>
</gene>
<organism evidence="2 3">
    <name type="scientific">Paracoccus contaminans</name>
    <dbReference type="NCBI Taxonomy" id="1945662"/>
    <lineage>
        <taxon>Bacteria</taxon>
        <taxon>Pseudomonadati</taxon>
        <taxon>Pseudomonadota</taxon>
        <taxon>Alphaproteobacteria</taxon>
        <taxon>Rhodobacterales</taxon>
        <taxon>Paracoccaceae</taxon>
        <taxon>Paracoccus</taxon>
    </lineage>
</organism>
<evidence type="ECO:0000313" key="2">
    <source>
        <dbReference type="EMBL" id="ARJ68582.1"/>
    </source>
</evidence>
<reference evidence="2 3" key="1">
    <citation type="submission" date="2017-03" db="EMBL/GenBank/DDBJ databases">
        <title>Genome sequence of Paracoccus contaminans isolated from a water microcosm.</title>
        <authorList>
            <person name="Aurass P."/>
            <person name="Karste S."/>
            <person name="Trost E."/>
            <person name="Glaeser S.P."/>
            <person name="Kaempfer P."/>
            <person name="Flieger A."/>
        </authorList>
    </citation>
    <scope>NUCLEOTIDE SEQUENCE [LARGE SCALE GENOMIC DNA]</scope>
    <source>
        <strain evidence="3">RKI 16-01929T\LMG 29738T\CCM 8701T\CIP 111112T</strain>
    </source>
</reference>
<dbReference type="OrthoDB" id="9771846at2"/>
<name>A0A1W6CUP2_9RHOB</name>
<dbReference type="STRING" id="1945662.B0A89_01915"/>
<dbReference type="AlphaFoldDB" id="A0A1W6CUP2"/>
<evidence type="ECO:0000313" key="3">
    <source>
        <dbReference type="Proteomes" id="UP000193017"/>
    </source>
</evidence>
<dbReference type="EMBL" id="CP020612">
    <property type="protein sequence ID" value="ARJ68582.1"/>
    <property type="molecule type" value="Genomic_DNA"/>
</dbReference>
<dbReference type="InterPro" id="IPR021466">
    <property type="entry name" value="Put_rhamnosyl_transferase"/>
</dbReference>
<dbReference type="Pfam" id="PF11316">
    <property type="entry name" value="Rhamno_transf"/>
    <property type="match status" value="1"/>
</dbReference>
<keyword evidence="3" id="KW-1185">Reference proteome</keyword>
<evidence type="ECO:0008006" key="4">
    <source>
        <dbReference type="Google" id="ProtNLM"/>
    </source>
</evidence>
<dbReference type="KEGG" id="pcon:B0A89_01915"/>
<feature type="region of interest" description="Disordered" evidence="1">
    <location>
        <begin position="1"/>
        <end position="22"/>
    </location>
</feature>
<accession>A0A1W6CUP2</accession>
<protein>
    <recommendedName>
        <fullName evidence="4">Rhamnosyl transferase</fullName>
    </recommendedName>
</protein>